<keyword evidence="4" id="KW-0807">Transducer</keyword>
<organism evidence="6 8">
    <name type="scientific">Plasmodiophora brassicae</name>
    <name type="common">Clubroot disease agent</name>
    <dbReference type="NCBI Taxonomy" id="37360"/>
    <lineage>
        <taxon>Eukaryota</taxon>
        <taxon>Sar</taxon>
        <taxon>Rhizaria</taxon>
        <taxon>Endomyxa</taxon>
        <taxon>Phytomyxea</taxon>
        <taxon>Plasmodiophorida</taxon>
        <taxon>Plasmodiophoridae</taxon>
        <taxon>Plasmodiophora</taxon>
    </lineage>
</organism>
<protein>
    <submittedName>
        <fullName evidence="6">Uncharacterized protein</fullName>
    </submittedName>
</protein>
<evidence type="ECO:0000256" key="3">
    <source>
        <dbReference type="ARBA" id="ARBA00022737"/>
    </source>
</evidence>
<evidence type="ECO:0000313" key="7">
    <source>
        <dbReference type="EMBL" id="SPQ93431.1"/>
    </source>
</evidence>
<dbReference type="AlphaFoldDB" id="A0A0G4ILG1"/>
<dbReference type="PROSITE" id="PS50294">
    <property type="entry name" value="WD_REPEATS_REGION"/>
    <property type="match status" value="3"/>
</dbReference>
<feature type="repeat" description="WD" evidence="5">
    <location>
        <begin position="57"/>
        <end position="98"/>
    </location>
</feature>
<name>A0A0G4ILG1_PLABS</name>
<dbReference type="EMBL" id="CDSF01000046">
    <property type="protein sequence ID" value="CEO96023.1"/>
    <property type="molecule type" value="Genomic_DNA"/>
</dbReference>
<dbReference type="OrthoDB" id="10255630at2759"/>
<keyword evidence="8" id="KW-1185">Reference proteome</keyword>
<feature type="repeat" description="WD" evidence="5">
    <location>
        <begin position="232"/>
        <end position="273"/>
    </location>
</feature>
<sequence>MTTKEKIEKCKKEIEDLKATIRDLRGDSDSADQPLQRVAREQGVSPGTCSIKQRRILKGHFGKIYAMHWSDDSRHLVSASQDGKLIVWNAFSTNKVHAIPLRSSWVMTCAYSPQGTFVACGGLDNLCSVYKLSNKAEGQQRTHCELAQHEGYLSCCRFINEGEIITSSGDSTCILWDIEQKQPKNTFSDHAGDVMSVSIFGPEGKTFVSGSCDATAKLWDTRADGKSAVKTFPGHESDINSVMFFPDGNAFGTGSDDSSCRLFDIRAYRQLNKYSSDKILCGITSVAFSKTGKMLFAGYDDYNCYVWDTLLGSNPSQLSGHENRVSCLGVAADGKALCTGSWDTFLKIWA</sequence>
<evidence type="ECO:0000313" key="6">
    <source>
        <dbReference type="EMBL" id="CEO96023.1"/>
    </source>
</evidence>
<gene>
    <name evidence="6" type="ORF">PBRA_004713</name>
    <name evidence="7" type="ORF">PLBR_LOCUS646</name>
</gene>
<dbReference type="PROSITE" id="PS50082">
    <property type="entry name" value="WD_REPEATS_2"/>
    <property type="match status" value="4"/>
</dbReference>
<dbReference type="PIRSF" id="PIRSF002394">
    <property type="entry name" value="GN-bd_beta"/>
    <property type="match status" value="1"/>
</dbReference>
<dbReference type="SMART" id="SM00320">
    <property type="entry name" value="WD40"/>
    <property type="match status" value="7"/>
</dbReference>
<reference evidence="7 9" key="2">
    <citation type="submission" date="2018-03" db="EMBL/GenBank/DDBJ databases">
        <authorList>
            <person name="Fogelqvist J."/>
        </authorList>
    </citation>
    <scope>NUCLEOTIDE SEQUENCE [LARGE SCALE GENOMIC DNA]</scope>
</reference>
<keyword evidence="3" id="KW-0677">Repeat</keyword>
<dbReference type="Proteomes" id="UP000039324">
    <property type="component" value="Unassembled WGS sequence"/>
</dbReference>
<dbReference type="InterPro" id="IPR001680">
    <property type="entry name" value="WD40_rpt"/>
</dbReference>
<dbReference type="Pfam" id="PF25391">
    <property type="entry name" value="WD40_Gbeta"/>
    <property type="match status" value="1"/>
</dbReference>
<comment type="similarity">
    <text evidence="1">Belongs to the WD repeat G protein beta family.</text>
</comment>
<feature type="repeat" description="WD" evidence="5">
    <location>
        <begin position="318"/>
        <end position="350"/>
    </location>
</feature>
<reference evidence="6 8" key="1">
    <citation type="submission" date="2015-02" db="EMBL/GenBank/DDBJ databases">
        <authorList>
            <person name="Chooi Y.-H."/>
        </authorList>
    </citation>
    <scope>NUCLEOTIDE SEQUENCE [LARGE SCALE GENOMIC DNA]</scope>
    <source>
        <strain evidence="6">E3</strain>
    </source>
</reference>
<dbReference type="GO" id="GO:0007165">
    <property type="term" value="P:signal transduction"/>
    <property type="evidence" value="ECO:0007669"/>
    <property type="project" value="UniProtKB-KW"/>
</dbReference>
<evidence type="ECO:0000256" key="2">
    <source>
        <dbReference type="ARBA" id="ARBA00022574"/>
    </source>
</evidence>
<dbReference type="InterPro" id="IPR036322">
    <property type="entry name" value="WD40_repeat_dom_sf"/>
</dbReference>
<dbReference type="PANTHER" id="PTHR19850">
    <property type="entry name" value="GUANINE NUCLEOTIDE-BINDING PROTEIN BETA G PROTEIN BETA"/>
    <property type="match status" value="1"/>
</dbReference>
<accession>A0A0G4ILG1</accession>
<dbReference type="OMA" id="PLDSQWV"/>
<dbReference type="CDD" id="cd00200">
    <property type="entry name" value="WD40"/>
    <property type="match status" value="1"/>
</dbReference>
<feature type="repeat" description="WD" evidence="5">
    <location>
        <begin position="187"/>
        <end position="229"/>
    </location>
</feature>
<dbReference type="InterPro" id="IPR001632">
    <property type="entry name" value="WD40_G-protein_beta-like"/>
</dbReference>
<dbReference type="EMBL" id="OVEO01000001">
    <property type="protein sequence ID" value="SPQ93431.1"/>
    <property type="molecule type" value="Genomic_DNA"/>
</dbReference>
<evidence type="ECO:0000256" key="5">
    <source>
        <dbReference type="PROSITE-ProRule" id="PRU00221"/>
    </source>
</evidence>
<proteinExistence type="inferred from homology"/>
<dbReference type="InterPro" id="IPR016346">
    <property type="entry name" value="G-protein_beta_1-5"/>
</dbReference>
<dbReference type="InterPro" id="IPR015943">
    <property type="entry name" value="WD40/YVTN_repeat-like_dom_sf"/>
</dbReference>
<dbReference type="Gene3D" id="2.130.10.10">
    <property type="entry name" value="YVTN repeat-like/Quinoprotein amine dehydrogenase"/>
    <property type="match status" value="1"/>
</dbReference>
<keyword evidence="7" id="KW-0496">Mitochondrion</keyword>
<dbReference type="STRING" id="37360.A0A0G4ILG1"/>
<dbReference type="InterPro" id="IPR020472">
    <property type="entry name" value="WD40_PAC1"/>
</dbReference>
<evidence type="ECO:0000313" key="9">
    <source>
        <dbReference type="Proteomes" id="UP000290189"/>
    </source>
</evidence>
<dbReference type="SUPFAM" id="SSF50978">
    <property type="entry name" value="WD40 repeat-like"/>
    <property type="match status" value="1"/>
</dbReference>
<evidence type="ECO:0000256" key="1">
    <source>
        <dbReference type="ARBA" id="ARBA00009768"/>
    </source>
</evidence>
<evidence type="ECO:0000313" key="8">
    <source>
        <dbReference type="Proteomes" id="UP000039324"/>
    </source>
</evidence>
<dbReference type="Proteomes" id="UP000290189">
    <property type="component" value="Unassembled WGS sequence"/>
</dbReference>
<dbReference type="PRINTS" id="PR00320">
    <property type="entry name" value="GPROTEINBRPT"/>
</dbReference>
<evidence type="ECO:0000256" key="4">
    <source>
        <dbReference type="ARBA" id="ARBA00023224"/>
    </source>
</evidence>
<geneLocation type="mitochondrion" evidence="7"/>
<dbReference type="PRINTS" id="PR00319">
    <property type="entry name" value="GPROTEINB"/>
</dbReference>
<keyword evidence="2 5" id="KW-0853">WD repeat</keyword>